<dbReference type="SUPFAM" id="SSF57716">
    <property type="entry name" value="Glucocorticoid receptor-like (DNA-binding domain)"/>
    <property type="match status" value="1"/>
</dbReference>
<evidence type="ECO:0000313" key="7">
    <source>
        <dbReference type="EnsemblMetazoa" id="XP_029344237.1"/>
    </source>
</evidence>
<keyword evidence="4 5" id="KW-0238">DNA-binding</keyword>
<evidence type="ECO:0000259" key="6">
    <source>
        <dbReference type="PROSITE" id="PS50950"/>
    </source>
</evidence>
<accession>A0A8R2NNE6</accession>
<dbReference type="KEGG" id="api:115033861"/>
<sequence>MPRTCCVVGCQTGYKSNDEKVSTFSFPKNEEMQNKWIKAIPRKDFIVSKNAAICAKHFTADQIITKWTSGVGEQKVVINLKIPKLQKNAIPCLFPGPKYLSNPQKKRKSPTKRVSLGSNCRNSKSIKLTEVILNYYIKYFYLYNIFYIGTHG</sequence>
<evidence type="ECO:0000313" key="8">
    <source>
        <dbReference type="Proteomes" id="UP000007819"/>
    </source>
</evidence>
<dbReference type="InterPro" id="IPR052224">
    <property type="entry name" value="THAP_domain_protein"/>
</dbReference>
<keyword evidence="3" id="KW-0862">Zinc</keyword>
<evidence type="ECO:0000256" key="2">
    <source>
        <dbReference type="ARBA" id="ARBA00022771"/>
    </source>
</evidence>
<evidence type="ECO:0000256" key="1">
    <source>
        <dbReference type="ARBA" id="ARBA00022723"/>
    </source>
</evidence>
<keyword evidence="2 5" id="KW-0863">Zinc-finger</keyword>
<dbReference type="PANTHER" id="PTHR46927">
    <property type="entry name" value="AGAP005574-PA"/>
    <property type="match status" value="1"/>
</dbReference>
<dbReference type="InterPro" id="IPR006612">
    <property type="entry name" value="THAP_Znf"/>
</dbReference>
<dbReference type="SMART" id="SM00980">
    <property type="entry name" value="THAP"/>
    <property type="match status" value="1"/>
</dbReference>
<dbReference type="SMART" id="SM00692">
    <property type="entry name" value="DM3"/>
    <property type="match status" value="1"/>
</dbReference>
<feature type="domain" description="THAP-type" evidence="6">
    <location>
        <begin position="1"/>
        <end position="94"/>
    </location>
</feature>
<dbReference type="OrthoDB" id="6625162at2759"/>
<reference evidence="8" key="1">
    <citation type="submission" date="2010-06" db="EMBL/GenBank/DDBJ databases">
        <authorList>
            <person name="Jiang H."/>
            <person name="Abraham K."/>
            <person name="Ali S."/>
            <person name="Alsbrooks S.L."/>
            <person name="Anim B.N."/>
            <person name="Anosike U.S."/>
            <person name="Attaway T."/>
            <person name="Bandaranaike D.P."/>
            <person name="Battles P.K."/>
            <person name="Bell S.N."/>
            <person name="Bell A.V."/>
            <person name="Beltran B."/>
            <person name="Bickham C."/>
            <person name="Bustamante Y."/>
            <person name="Caleb T."/>
            <person name="Canada A."/>
            <person name="Cardenas V."/>
            <person name="Carter K."/>
            <person name="Chacko J."/>
            <person name="Chandrabose M.N."/>
            <person name="Chavez D."/>
            <person name="Chavez A."/>
            <person name="Chen L."/>
            <person name="Chu H.-S."/>
            <person name="Claassen K.J."/>
            <person name="Cockrell R."/>
            <person name="Collins M."/>
            <person name="Cooper J.A."/>
            <person name="Cree A."/>
            <person name="Curry S.M."/>
            <person name="Da Y."/>
            <person name="Dao M.D."/>
            <person name="Das B."/>
            <person name="Davila M.-L."/>
            <person name="Davy-Carroll L."/>
            <person name="Denson S."/>
            <person name="Dinh H."/>
            <person name="Ebong V.E."/>
            <person name="Edwards J.R."/>
            <person name="Egan A."/>
            <person name="El-Daye J."/>
            <person name="Escobedo L."/>
            <person name="Fernandez S."/>
            <person name="Fernando P.R."/>
            <person name="Flagg N."/>
            <person name="Forbes L.D."/>
            <person name="Fowler R.G."/>
            <person name="Fu Q."/>
            <person name="Gabisi R.A."/>
            <person name="Ganer J."/>
            <person name="Garbino Pronczuk A."/>
            <person name="Garcia R.M."/>
            <person name="Garner T."/>
            <person name="Garrett T.E."/>
            <person name="Gonzalez D.A."/>
            <person name="Hamid H."/>
            <person name="Hawkins E.S."/>
            <person name="Hirani K."/>
            <person name="Hogues M.E."/>
            <person name="Hollins B."/>
            <person name="Hsiao C.-H."/>
            <person name="Jabil R."/>
            <person name="James M.L."/>
            <person name="Jhangiani S.N."/>
            <person name="Johnson B."/>
            <person name="Johnson Q."/>
            <person name="Joshi V."/>
            <person name="Kalu J.B."/>
            <person name="Kam C."/>
            <person name="Kashfia A."/>
            <person name="Keebler J."/>
            <person name="Kisamo H."/>
            <person name="Kovar C.L."/>
            <person name="Lago L.A."/>
            <person name="Lai C.-Y."/>
            <person name="Laidlaw J."/>
            <person name="Lara F."/>
            <person name="Le T.-K."/>
            <person name="Lee S.L."/>
            <person name="Legall F.H."/>
            <person name="Lemon S.J."/>
            <person name="Lewis L.R."/>
            <person name="Li B."/>
            <person name="Liu Y."/>
            <person name="Liu Y.-S."/>
            <person name="Lopez J."/>
            <person name="Lozado R.J."/>
            <person name="Lu J."/>
            <person name="Madu R.C."/>
            <person name="Maheshwari M."/>
            <person name="Maheshwari R."/>
            <person name="Malloy K."/>
            <person name="Martinez E."/>
            <person name="Mathew T."/>
            <person name="Mercado I.C."/>
            <person name="Mercado C."/>
            <person name="Meyer B."/>
            <person name="Montgomery K."/>
            <person name="Morgan M.B."/>
            <person name="Munidasa M."/>
            <person name="Nazareth L.V."/>
            <person name="Nelson J."/>
            <person name="Ng B.M."/>
            <person name="Nguyen N.B."/>
            <person name="Nguyen P.Q."/>
            <person name="Nguyen T."/>
            <person name="Obregon M."/>
            <person name="Okwuonu G.O."/>
            <person name="Onwere C.G."/>
            <person name="Orozco G."/>
            <person name="Parra A."/>
            <person name="Patel S."/>
            <person name="Patil S."/>
            <person name="Perez A."/>
            <person name="Perez Y."/>
            <person name="Pham C."/>
            <person name="Primus E.L."/>
            <person name="Pu L.-L."/>
            <person name="Puazo M."/>
            <person name="Qin X."/>
            <person name="Quiroz J.B."/>
            <person name="Reese J."/>
            <person name="Richards S."/>
            <person name="Rives C.M."/>
            <person name="Robberts R."/>
            <person name="Ruiz S.J."/>
            <person name="Ruiz M.J."/>
            <person name="Santibanez J."/>
            <person name="Schneider B.W."/>
            <person name="Sisson I."/>
            <person name="Smith M."/>
            <person name="Sodergren E."/>
            <person name="Song X.-Z."/>
            <person name="Song B.B."/>
            <person name="Summersgill H."/>
            <person name="Thelus R."/>
            <person name="Thornton R.D."/>
            <person name="Trejos Z.Y."/>
            <person name="Usmani K."/>
            <person name="Vattathil S."/>
            <person name="Villasana D."/>
            <person name="Walker D.L."/>
            <person name="Wang S."/>
            <person name="Wang K."/>
            <person name="White C.S."/>
            <person name="Williams A.C."/>
            <person name="Williamson J."/>
            <person name="Wilson K."/>
            <person name="Woghiren I.O."/>
            <person name="Woodworth J.R."/>
            <person name="Worley K.C."/>
            <person name="Wright R.A."/>
            <person name="Wu W."/>
            <person name="Young L."/>
            <person name="Zhang L."/>
            <person name="Zhang J."/>
            <person name="Zhu Y."/>
            <person name="Muzny D.M."/>
            <person name="Weinstock G."/>
            <person name="Gibbs R.A."/>
        </authorList>
    </citation>
    <scope>NUCLEOTIDE SEQUENCE [LARGE SCALE GENOMIC DNA]</scope>
    <source>
        <strain evidence="8">LSR1</strain>
    </source>
</reference>
<dbReference type="GO" id="GO:0003677">
    <property type="term" value="F:DNA binding"/>
    <property type="evidence" value="ECO:0007669"/>
    <property type="project" value="UniProtKB-UniRule"/>
</dbReference>
<dbReference type="InterPro" id="IPR038441">
    <property type="entry name" value="THAP_Znf_sf"/>
</dbReference>
<protein>
    <recommendedName>
        <fullName evidence="6">THAP-type domain-containing protein</fullName>
    </recommendedName>
</protein>
<dbReference type="Proteomes" id="UP000007819">
    <property type="component" value="Chromosome A1"/>
</dbReference>
<dbReference type="GeneID" id="115033861"/>
<dbReference type="PROSITE" id="PS50950">
    <property type="entry name" value="ZF_THAP"/>
    <property type="match status" value="1"/>
</dbReference>
<evidence type="ECO:0000256" key="3">
    <source>
        <dbReference type="ARBA" id="ARBA00022833"/>
    </source>
</evidence>
<dbReference type="GO" id="GO:0008270">
    <property type="term" value="F:zinc ion binding"/>
    <property type="evidence" value="ECO:0007669"/>
    <property type="project" value="UniProtKB-KW"/>
</dbReference>
<evidence type="ECO:0000256" key="5">
    <source>
        <dbReference type="PROSITE-ProRule" id="PRU00309"/>
    </source>
</evidence>
<dbReference type="Gene3D" id="6.20.210.20">
    <property type="entry name" value="THAP domain"/>
    <property type="match status" value="1"/>
</dbReference>
<dbReference type="EnsemblMetazoa" id="XM_029488377.1">
    <property type="protein sequence ID" value="XP_029344237.1"/>
    <property type="gene ID" value="LOC115033861"/>
</dbReference>
<dbReference type="PANTHER" id="PTHR46927:SF3">
    <property type="entry name" value="THAP-TYPE DOMAIN-CONTAINING PROTEIN"/>
    <property type="match status" value="1"/>
</dbReference>
<dbReference type="RefSeq" id="XP_029344237.1">
    <property type="nucleotide sequence ID" value="XM_029488377.1"/>
</dbReference>
<dbReference type="Pfam" id="PF05485">
    <property type="entry name" value="THAP"/>
    <property type="match status" value="1"/>
</dbReference>
<dbReference type="AlphaFoldDB" id="A0A8R2NNE6"/>
<keyword evidence="8" id="KW-1185">Reference proteome</keyword>
<organism evidence="7 8">
    <name type="scientific">Acyrthosiphon pisum</name>
    <name type="common">Pea aphid</name>
    <dbReference type="NCBI Taxonomy" id="7029"/>
    <lineage>
        <taxon>Eukaryota</taxon>
        <taxon>Metazoa</taxon>
        <taxon>Ecdysozoa</taxon>
        <taxon>Arthropoda</taxon>
        <taxon>Hexapoda</taxon>
        <taxon>Insecta</taxon>
        <taxon>Pterygota</taxon>
        <taxon>Neoptera</taxon>
        <taxon>Paraneoptera</taxon>
        <taxon>Hemiptera</taxon>
        <taxon>Sternorrhyncha</taxon>
        <taxon>Aphidomorpha</taxon>
        <taxon>Aphidoidea</taxon>
        <taxon>Aphididae</taxon>
        <taxon>Macrosiphini</taxon>
        <taxon>Acyrthosiphon</taxon>
    </lineage>
</organism>
<proteinExistence type="predicted"/>
<evidence type="ECO:0000256" key="4">
    <source>
        <dbReference type="ARBA" id="ARBA00023125"/>
    </source>
</evidence>
<name>A0A8R2NNE6_ACYPI</name>
<keyword evidence="1" id="KW-0479">Metal-binding</keyword>
<reference evidence="7" key="2">
    <citation type="submission" date="2022-06" db="UniProtKB">
        <authorList>
            <consortium name="EnsemblMetazoa"/>
        </authorList>
    </citation>
    <scope>IDENTIFICATION</scope>
</reference>